<dbReference type="PIRSF" id="PIRSF003273">
    <property type="entry name" value="Mobilization_MobA"/>
    <property type="match status" value="1"/>
</dbReference>
<name>A0A149UMA0_9PROT</name>
<evidence type="ECO:0000259" key="2">
    <source>
        <dbReference type="Pfam" id="PF12696"/>
    </source>
</evidence>
<proteinExistence type="predicted"/>
<feature type="transmembrane region" description="Helical" evidence="1">
    <location>
        <begin position="35"/>
        <end position="54"/>
    </location>
</feature>
<dbReference type="SUPFAM" id="SSF52540">
    <property type="entry name" value="P-loop containing nucleoside triphosphate hydrolases"/>
    <property type="match status" value="1"/>
</dbReference>
<dbReference type="OrthoDB" id="6512860at2"/>
<feature type="transmembrane region" description="Helical" evidence="1">
    <location>
        <begin position="74"/>
        <end position="92"/>
    </location>
</feature>
<evidence type="ECO:0000313" key="3">
    <source>
        <dbReference type="EMBL" id="KXV69067.1"/>
    </source>
</evidence>
<keyword evidence="1" id="KW-1133">Transmembrane helix</keyword>
<keyword evidence="1" id="KW-0812">Transmembrane</keyword>
<dbReference type="PATRIC" id="fig|178901.14.peg.570"/>
<dbReference type="Pfam" id="PF12696">
    <property type="entry name" value="TraG-D_C"/>
    <property type="match status" value="1"/>
</dbReference>
<comment type="caution">
    <text evidence="3">The sequence shown here is derived from an EMBL/GenBank/DDBJ whole genome shotgun (WGS) entry which is preliminary data.</text>
</comment>
<dbReference type="Gene3D" id="3.40.50.300">
    <property type="entry name" value="P-loop containing nucleotide triphosphate hydrolases"/>
    <property type="match status" value="2"/>
</dbReference>
<dbReference type="InterPro" id="IPR016387">
    <property type="entry name" value="Mobilization_MobA"/>
</dbReference>
<dbReference type="InterPro" id="IPR032689">
    <property type="entry name" value="TraG-D_C"/>
</dbReference>
<organism evidence="3 4">
    <name type="scientific">Acetobacter malorum</name>
    <dbReference type="NCBI Taxonomy" id="178901"/>
    <lineage>
        <taxon>Bacteria</taxon>
        <taxon>Pseudomonadati</taxon>
        <taxon>Pseudomonadota</taxon>
        <taxon>Alphaproteobacteria</taxon>
        <taxon>Acetobacterales</taxon>
        <taxon>Acetobacteraceae</taxon>
        <taxon>Acetobacter</taxon>
    </lineage>
</organism>
<dbReference type="AlphaFoldDB" id="A0A149UMA0"/>
<sequence length="540" mass="60455">MCWSMLFLGMVGLVPLHPHKDLTSHGMIMLVLRRIFLGSIAIELILFLAFASTVDGSFGEEALNKLLKALAWKWGLLIPLFLIAGIASRMCYHRWIVPRISKFLRKMRITQTEDTVSDMKNEISKYKAIDYEPAKYHKADKMFLGLDDLTKEPVYVDLGTWDETHKMVVGTTRFGKGITFQIWAAQAIKRGKVLIHVDPKTDKYMPSVLKQEAGKHGKAFLSVDLVSDLHPGTYAPFVHGAPEDRRDRFNEIMGLREQGNNADFYKAVARRYLVNVFHEADEQGDKTTIPYLLDKVIEIKEADIGNRDEDSARRKSLESVVSRLMEMAAYKKICGDGGFSLERTLMNPEGAVVYIRGHLENPVLLSATRAFIIEMRQEIKRLNGLRTRDVEIQIDELKFLLSRTILGALATITGEGATLAMAFQSFGDIENPEDETINGKAALKAMLTNCQIKEIFGGSDADAAEWIAKTTGDTSKRSVRMEQTDVNAMGGETWSAKRTFGDVQEYVIPENVVKALPPKVGVLMRPTALARVITVAPVKV</sequence>
<dbReference type="Proteomes" id="UP000075377">
    <property type="component" value="Unassembled WGS sequence"/>
</dbReference>
<feature type="domain" description="TraD/TraG TraM recognition site" evidence="2">
    <location>
        <begin position="392"/>
        <end position="517"/>
    </location>
</feature>
<protein>
    <submittedName>
        <fullName evidence="3">Mobilization protein</fullName>
    </submittedName>
</protein>
<accession>A0A149UMA0</accession>
<evidence type="ECO:0000313" key="4">
    <source>
        <dbReference type="Proteomes" id="UP000075377"/>
    </source>
</evidence>
<reference evidence="3 4" key="1">
    <citation type="submission" date="2015-06" db="EMBL/GenBank/DDBJ databases">
        <title>Improved classification and identification of acetic acid bacteria using matrix-assisted laser desorption/ionization time-of-flight mass spectrometry; Gluconobacter nephelii and Gluconobacter uchimurae are later heterotypic synonyms of Gluconobacter japonicus and Gluconobacter oxydans, respectively.</title>
        <authorList>
            <person name="Li L."/>
            <person name="Cleenwerck I."/>
            <person name="De Vuyst L."/>
            <person name="Vandamme P."/>
        </authorList>
    </citation>
    <scope>NUCLEOTIDE SEQUENCE [LARGE SCALE GENOMIC DNA]</scope>
    <source>
        <strain evidence="3 4">LMG 1699</strain>
    </source>
</reference>
<evidence type="ECO:0000256" key="1">
    <source>
        <dbReference type="SAM" id="Phobius"/>
    </source>
</evidence>
<dbReference type="InterPro" id="IPR027417">
    <property type="entry name" value="P-loop_NTPase"/>
</dbReference>
<gene>
    <name evidence="3" type="ORF">AD951_08455</name>
</gene>
<dbReference type="EMBL" id="LHZX01000296">
    <property type="protein sequence ID" value="KXV69067.1"/>
    <property type="molecule type" value="Genomic_DNA"/>
</dbReference>
<keyword evidence="1" id="KW-0472">Membrane</keyword>